<dbReference type="Pfam" id="PF08242">
    <property type="entry name" value="Methyltransf_12"/>
    <property type="match status" value="1"/>
</dbReference>
<dbReference type="SUPFAM" id="SSF53335">
    <property type="entry name" value="S-adenosyl-L-methionine-dependent methyltransferases"/>
    <property type="match status" value="1"/>
</dbReference>
<dbReference type="Gene3D" id="3.40.47.10">
    <property type="match status" value="1"/>
</dbReference>
<dbReference type="eggNOG" id="KOG1202">
    <property type="taxonomic scope" value="Eukaryota"/>
</dbReference>
<dbReference type="CDD" id="cd05195">
    <property type="entry name" value="enoyl_red"/>
    <property type="match status" value="1"/>
</dbReference>
<dbReference type="InterPro" id="IPR020841">
    <property type="entry name" value="PKS_Beta-ketoAc_synthase_dom"/>
</dbReference>
<feature type="domain" description="Ketosynthase family 3 (KS3)" evidence="10">
    <location>
        <begin position="1"/>
        <end position="217"/>
    </location>
</feature>
<dbReference type="InterPro" id="IPR016036">
    <property type="entry name" value="Malonyl_transacylase_ACP-bd"/>
</dbReference>
<dbReference type="GeneID" id="19329569"/>
<dbReference type="InterPro" id="IPR042104">
    <property type="entry name" value="PKS_dehydratase_sf"/>
</dbReference>
<protein>
    <submittedName>
        <fullName evidence="12">Putative polyketide synthase protein</fullName>
    </submittedName>
</protein>
<dbReference type="HOGENOM" id="CLU_000022_31_1_1"/>
<dbReference type="PANTHER" id="PTHR43775">
    <property type="entry name" value="FATTY ACID SYNTHASE"/>
    <property type="match status" value="1"/>
</dbReference>
<dbReference type="InterPro" id="IPR016039">
    <property type="entry name" value="Thiolase-like"/>
</dbReference>
<dbReference type="PANTHER" id="PTHR43775:SF28">
    <property type="entry name" value="SYNTHASE, PUTATIVE-RELATED"/>
    <property type="match status" value="1"/>
</dbReference>
<keyword evidence="4" id="KW-0521">NADP</keyword>
<dbReference type="CDD" id="cd00833">
    <property type="entry name" value="PKS"/>
    <property type="match status" value="1"/>
</dbReference>
<dbReference type="InterPro" id="IPR049551">
    <property type="entry name" value="PKS_DH_C"/>
</dbReference>
<keyword evidence="3" id="KW-0808">Transferase</keyword>
<dbReference type="GO" id="GO:1901336">
    <property type="term" value="P:lactone biosynthetic process"/>
    <property type="evidence" value="ECO:0007669"/>
    <property type="project" value="UniProtKB-ARBA"/>
</dbReference>
<dbReference type="GO" id="GO:0044550">
    <property type="term" value="P:secondary metabolite biosynthetic process"/>
    <property type="evidence" value="ECO:0007669"/>
    <property type="project" value="TreeGrafter"/>
</dbReference>
<dbReference type="InterPro" id="IPR013968">
    <property type="entry name" value="PKS_KR"/>
</dbReference>
<keyword evidence="13" id="KW-1185">Reference proteome</keyword>
<feature type="region of interest" description="N-terminal hotdog fold" evidence="8">
    <location>
        <begin position="684"/>
        <end position="813"/>
    </location>
</feature>
<evidence type="ECO:0000256" key="6">
    <source>
        <dbReference type="ARBA" id="ARBA00023268"/>
    </source>
</evidence>
<dbReference type="InterPro" id="IPR036291">
    <property type="entry name" value="NAD(P)-bd_dom_sf"/>
</dbReference>
<dbReference type="InterPro" id="IPR011032">
    <property type="entry name" value="GroES-like_sf"/>
</dbReference>
<dbReference type="SMART" id="SM00822">
    <property type="entry name" value="PKS_KR"/>
    <property type="match status" value="1"/>
</dbReference>
<dbReference type="OrthoDB" id="329835at2759"/>
<evidence type="ECO:0000256" key="4">
    <source>
        <dbReference type="ARBA" id="ARBA00022857"/>
    </source>
</evidence>
<evidence type="ECO:0000256" key="1">
    <source>
        <dbReference type="ARBA" id="ARBA00022450"/>
    </source>
</evidence>
<dbReference type="InterPro" id="IPR013154">
    <property type="entry name" value="ADH-like_N"/>
</dbReference>
<dbReference type="Pfam" id="PF21089">
    <property type="entry name" value="PKS_DH_N"/>
    <property type="match status" value="1"/>
</dbReference>
<feature type="region of interest" description="C-terminal hotdog fold" evidence="8">
    <location>
        <begin position="823"/>
        <end position="961"/>
    </location>
</feature>
<dbReference type="SUPFAM" id="SSF51735">
    <property type="entry name" value="NAD(P)-binding Rossmann-fold domains"/>
    <property type="match status" value="2"/>
</dbReference>
<evidence type="ECO:0000256" key="7">
    <source>
        <dbReference type="ARBA" id="ARBA00023315"/>
    </source>
</evidence>
<dbReference type="Gene3D" id="3.40.50.720">
    <property type="entry name" value="NAD(P)-binding Rossmann-like Domain"/>
    <property type="match status" value="1"/>
</dbReference>
<dbReference type="InterPro" id="IPR014031">
    <property type="entry name" value="Ketoacyl_synth_C"/>
</dbReference>
<dbReference type="RefSeq" id="XP_007919395.1">
    <property type="nucleotide sequence ID" value="XM_007921204.1"/>
</dbReference>
<dbReference type="InterPro" id="IPR049552">
    <property type="entry name" value="PKS_DH_N"/>
</dbReference>
<dbReference type="InterPro" id="IPR014030">
    <property type="entry name" value="Ketoacyl_synth_N"/>
</dbReference>
<dbReference type="InterPro" id="IPR029063">
    <property type="entry name" value="SAM-dependent_MTases_sf"/>
</dbReference>
<dbReference type="SMART" id="SM00829">
    <property type="entry name" value="PKS_ER"/>
    <property type="match status" value="1"/>
</dbReference>
<dbReference type="CDD" id="cd02440">
    <property type="entry name" value="AdoMet_MTases"/>
    <property type="match status" value="1"/>
</dbReference>
<organism evidence="12 13">
    <name type="scientific">Phaeoacremonium minimum (strain UCR-PA7)</name>
    <name type="common">Esca disease fungus</name>
    <name type="synonym">Togninia minima</name>
    <dbReference type="NCBI Taxonomy" id="1286976"/>
    <lineage>
        <taxon>Eukaryota</taxon>
        <taxon>Fungi</taxon>
        <taxon>Dikarya</taxon>
        <taxon>Ascomycota</taxon>
        <taxon>Pezizomycotina</taxon>
        <taxon>Sordariomycetes</taxon>
        <taxon>Sordariomycetidae</taxon>
        <taxon>Togniniales</taxon>
        <taxon>Togniniaceae</taxon>
        <taxon>Phaeoacremonium</taxon>
    </lineage>
</organism>
<evidence type="ECO:0000259" key="10">
    <source>
        <dbReference type="PROSITE" id="PS52004"/>
    </source>
</evidence>
<dbReference type="Gene3D" id="1.10.1200.10">
    <property type="entry name" value="ACP-like"/>
    <property type="match status" value="1"/>
</dbReference>
<dbReference type="Pfam" id="PF08659">
    <property type="entry name" value="KR"/>
    <property type="match status" value="1"/>
</dbReference>
<dbReference type="Pfam" id="PF00550">
    <property type="entry name" value="PP-binding"/>
    <property type="match status" value="1"/>
</dbReference>
<dbReference type="FunFam" id="3.40.50.720:FF:000209">
    <property type="entry name" value="Polyketide synthase Pks12"/>
    <property type="match status" value="1"/>
</dbReference>
<dbReference type="Gene3D" id="3.40.366.10">
    <property type="entry name" value="Malonyl-Coenzyme A Acyl Carrier Protein, domain 2"/>
    <property type="match status" value="1"/>
</dbReference>
<dbReference type="InterPro" id="IPR001227">
    <property type="entry name" value="Ac_transferase_dom_sf"/>
</dbReference>
<dbReference type="InterPro" id="IPR020806">
    <property type="entry name" value="PKS_PP-bd"/>
</dbReference>
<evidence type="ECO:0000313" key="13">
    <source>
        <dbReference type="Proteomes" id="UP000014074"/>
    </source>
</evidence>
<dbReference type="SMART" id="SM00827">
    <property type="entry name" value="PKS_AT"/>
    <property type="match status" value="1"/>
</dbReference>
<feature type="domain" description="PKS/mFAS DH" evidence="11">
    <location>
        <begin position="684"/>
        <end position="961"/>
    </location>
</feature>
<dbReference type="Gene3D" id="3.40.50.150">
    <property type="entry name" value="Vaccinia Virus protein VP39"/>
    <property type="match status" value="1"/>
</dbReference>
<evidence type="ECO:0000256" key="3">
    <source>
        <dbReference type="ARBA" id="ARBA00022679"/>
    </source>
</evidence>
<evidence type="ECO:0000256" key="2">
    <source>
        <dbReference type="ARBA" id="ARBA00022553"/>
    </source>
</evidence>
<keyword evidence="1" id="KW-0596">Phosphopantetheine</keyword>
<dbReference type="InterPro" id="IPR050091">
    <property type="entry name" value="PKS_NRPS_Biosynth_Enz"/>
</dbReference>
<feature type="domain" description="Carrier" evidence="9">
    <location>
        <begin position="2168"/>
        <end position="2244"/>
    </location>
</feature>
<dbReference type="PROSITE" id="PS52019">
    <property type="entry name" value="PKS_MFAS_DH"/>
    <property type="match status" value="1"/>
</dbReference>
<dbReference type="Pfam" id="PF14765">
    <property type="entry name" value="PS-DH"/>
    <property type="match status" value="1"/>
</dbReference>
<dbReference type="InterPro" id="IPR057326">
    <property type="entry name" value="KR_dom"/>
</dbReference>
<gene>
    <name evidence="12" type="ORF">UCRPA7_8693</name>
</gene>
<dbReference type="PROSITE" id="PS50075">
    <property type="entry name" value="CARRIER"/>
    <property type="match status" value="1"/>
</dbReference>
<dbReference type="Pfam" id="PF00109">
    <property type="entry name" value="ketoacyl-synt"/>
    <property type="match status" value="1"/>
</dbReference>
<dbReference type="InterPro" id="IPR013217">
    <property type="entry name" value="Methyltransf_12"/>
</dbReference>
<dbReference type="GO" id="GO:0006633">
    <property type="term" value="P:fatty acid biosynthetic process"/>
    <property type="evidence" value="ECO:0007669"/>
    <property type="project" value="TreeGrafter"/>
</dbReference>
<dbReference type="InterPro" id="IPR032821">
    <property type="entry name" value="PKS_assoc"/>
</dbReference>
<dbReference type="SUPFAM" id="SSF55048">
    <property type="entry name" value="Probable ACP-binding domain of malonyl-CoA ACP transacylase"/>
    <property type="match status" value="1"/>
</dbReference>
<dbReference type="SUPFAM" id="SSF52151">
    <property type="entry name" value="FabD/lysophospholipase-like"/>
    <property type="match status" value="1"/>
</dbReference>
<dbReference type="InterPro" id="IPR049900">
    <property type="entry name" value="PKS_mFAS_DH"/>
</dbReference>
<dbReference type="Gene3D" id="3.10.129.110">
    <property type="entry name" value="Polyketide synthase dehydratase"/>
    <property type="match status" value="1"/>
</dbReference>
<dbReference type="InterPro" id="IPR020843">
    <property type="entry name" value="ER"/>
</dbReference>
<dbReference type="GO" id="GO:0031177">
    <property type="term" value="F:phosphopantetheine binding"/>
    <property type="evidence" value="ECO:0007669"/>
    <property type="project" value="InterPro"/>
</dbReference>
<dbReference type="GO" id="GO:0004312">
    <property type="term" value="F:fatty acid synthase activity"/>
    <property type="evidence" value="ECO:0007669"/>
    <property type="project" value="TreeGrafter"/>
</dbReference>
<dbReference type="SMART" id="SM00826">
    <property type="entry name" value="PKS_DH"/>
    <property type="match status" value="1"/>
</dbReference>
<dbReference type="PROSITE" id="PS52004">
    <property type="entry name" value="KS3_2"/>
    <property type="match status" value="1"/>
</dbReference>
<dbReference type="InterPro" id="IPR016035">
    <property type="entry name" value="Acyl_Trfase/lysoPLipase"/>
</dbReference>
<keyword evidence="7" id="KW-0012">Acyltransferase</keyword>
<reference evidence="13" key="1">
    <citation type="journal article" date="2013" name="Genome Announc.">
        <title>Draft genome sequence of the ascomycete Phaeoacremonium aleophilum strain UCR-PA7, a causal agent of the esca disease complex in grapevines.</title>
        <authorList>
            <person name="Blanco-Ulate B."/>
            <person name="Rolshausen P."/>
            <person name="Cantu D."/>
        </authorList>
    </citation>
    <scope>NUCLEOTIDE SEQUENCE [LARGE SCALE GENOMIC DNA]</scope>
    <source>
        <strain evidence="13">UCR-PA7</strain>
    </source>
</reference>
<dbReference type="Pfam" id="PF13602">
    <property type="entry name" value="ADH_zinc_N_2"/>
    <property type="match status" value="1"/>
</dbReference>
<evidence type="ECO:0000259" key="9">
    <source>
        <dbReference type="PROSITE" id="PS50075"/>
    </source>
</evidence>
<dbReference type="SMART" id="SM00825">
    <property type="entry name" value="PKS_KS"/>
    <property type="match status" value="1"/>
</dbReference>
<evidence type="ECO:0000313" key="12">
    <source>
        <dbReference type="EMBL" id="EON95815.1"/>
    </source>
</evidence>
<dbReference type="InterPro" id="IPR009081">
    <property type="entry name" value="PP-bd_ACP"/>
</dbReference>
<sequence length="2252" mass="247253">MGPTIFSVMTSEGILSPDGSCKTFDADANGFARAEGINAVYLKPLADAIRDGNPIRAVIRNTGTNSDGKSQGLLTPSSAAQEALMRKVYEDAHIEPSQTAFIECHGTGTPTGDPLETHAVANLFGEKGIYIGSSKPNAGHSEGASGLTGLIKSVLAIEHEIIPPNIKFSKPNPKIRFTEGKLAVPVKPTPWPVDRAKRVSINSFGIGGTNAHVIVESLDAFLPEPQPAVVYSTQTPEPELLVFSANSQEAVKQYTDTYVDYYTRYPERLSDMAYTLSQRREHLSQRSFAIVGHGKNPEPAPAVKSALQAPPLAMVFSGQGAQWPQMGKELFESDKHFRSDIRTMDTILRNVKIPPTWTIEEELLQPKATSNVYRAELSQPLCTAIQIGLVNAFRRRGITPDAVVGHSSGEIAAAYAAGALSIREAIIISYYRGYVTKQQQLKGGMAAIGLGANAVRPYLVDGVVVAAENSPHSSTISGDLEKVEEVIEVIKKENPDVLARKLQVDMAYHSHHMTSIGDEYLSLIRAETGGYGKVTQLPKVSMFSTVTTSLVEDALEPSYWVENLTSPVRFCPAVTALVKAIPQAIFLEIGPHSQMAGPLRQICAESKTGCTYAPSMIRGKDCKESLLASFGQLWQQGINIDFTTITQKGKVLTDLPAYPWDRSAKYWWESRIAKDWRFRQYGHHALLGERIPETSALEPAWRNLLDLEDEPWLYGHKVRDDIVFPFAGYVSMAGEAIRQISGVECGYSVRHVVASTALVLNENKPVEVLTTLRRRKLTDSQDSEYWDFSICSYTGSAWIKHCEGRVKPLAAKPEIHREFPSLPRKVTSKRLYYALARMGLVYGNEFQGITSLEASTTEERALAQIAGLVQKPFLFHPATMDSCFQLFIAAQAQGISRKLTQLVVPTLIEEIDVYGSAEIMTAEAWSVADGKDVGIDCFANGEMTMRLRGARLTPLEDDNATDVDDKHAAARLAWYPDFDFMDMKTLFDPPQIKNETKQVLEEIVLLCILDSAERVHGLTPSQPHYEVFRDWLIREKSRALDGTYPRTVEDPTKFTNLSHEERVAAIKERSDNLLSEDTSLGGVIEGTLRIWENVEDLLTGNQDALEVLLKDNVLARIYDAVSFGFSRFVKMLAISKPTMRILEVGAGTGGTTEMILRGMIDGDSSSNPPYSLYTFTDISAGFFPAATERFSYAPNMEYKVLDVSQSPFEQGYEAGTYDLILAPNVIHATPNLHKTLSNLQPLLRPGGHFVLTEVCAVARAPGFVFGNFSGWWMGEADDRKWEPYVSVDRWDKELKGSGFTGVDTAVLDGEDPFQFCAAIVSQPALQETRLIVSSLTVLSEAPNQETTKSVIADLQAQGIDVSITKFGDLPPTDRPVLATLDLESYFFADISKEKFEAFQTLCRGHTDQKLLWLMPPSQINPVDPRWGQTLGALRAVQAELGVPFYSLEISPDEPNYTDLVLKVLQKIYETDDNQALRPDREFAVDKGVIKIPRYQPFKLEDEVCDKSKSISGSSKSLEIGKPGLLETLRWVEMDSKPLAEEDVEIESKAVGLNFRDIMVAMGVLTFSGPNTRPLGLEVSGVVRRVGSRVTHVVPGDRVVGVALDGCFSTRAVVQSTLCAKLPDGLSFEAAATMPSVYTTSLQALINVGQLEAGQSVLIHSACGGIGHAAIELCKMVGAEIYVTVGSEPKVKYAMEYFGLPRNRIFNSRDDSFVADVLRETNGQGVDIVLNSLSGKLLHASWKCVAEFGKMVELGKRDLVGFGQLDLEPFLLNRSYCCVDLAHTMQKRPAYAGKLLEKVLRLFHEGKIQPINTMTVFDAADIEQSFRHLQKGDHIGKAVVRFPDDPTAIPSISSSSETTFKADASYILTGGLGGLGKSIALWMVERGARDLIFLSRSAGKTEEDQTFFTELESMGCAIHAVQGKADVLSDVEAAVNAAPNPIKGVFHLAMVLRDGQVTDLTYEDWSATVSPKVNGAWNLHNVLLGRSQDLDFFVSTSSIVTCYDQVGQGNYAAANCFLEAFTQYRHSQGLPAGVINIGPVDDVGFVAENPTAKKKLKAQGLYFLAERETLDYFEVALLNQLPSTNSGSGVSADKDTAPFRSEGQIIMALRSEVHPDDPKCPTSWRRDRRMGTYHNVRDNSATSSSDSNALKTFLTSAADDPSVLTQEDSIEYLAVEIGRKIFAFMMKDEADMDTSLSLAQIGMDSLMAIELRRWWKQTFGLDISTLEIMGSGTLKALGSLAAEGVAKKLSESS</sequence>
<dbReference type="SMART" id="SM00823">
    <property type="entry name" value="PKS_PP"/>
    <property type="match status" value="1"/>
</dbReference>
<dbReference type="SUPFAM" id="SSF53901">
    <property type="entry name" value="Thiolase-like"/>
    <property type="match status" value="1"/>
</dbReference>
<evidence type="ECO:0000256" key="8">
    <source>
        <dbReference type="PROSITE-ProRule" id="PRU01363"/>
    </source>
</evidence>
<dbReference type="SUPFAM" id="SSF50129">
    <property type="entry name" value="GroES-like"/>
    <property type="match status" value="1"/>
</dbReference>
<keyword evidence="5" id="KW-0560">Oxidoreductase</keyword>
<dbReference type="Pfam" id="PF00698">
    <property type="entry name" value="Acyl_transf_1"/>
    <property type="match status" value="1"/>
</dbReference>
<dbReference type="GO" id="GO:0016491">
    <property type="term" value="F:oxidoreductase activity"/>
    <property type="evidence" value="ECO:0007669"/>
    <property type="project" value="UniProtKB-KW"/>
</dbReference>
<dbReference type="Pfam" id="PF16197">
    <property type="entry name" value="KAsynt_C_assoc"/>
    <property type="match status" value="1"/>
</dbReference>
<name>R8B939_PHAM7</name>
<feature type="active site" description="Proton donor; for dehydratase activity" evidence="8">
    <location>
        <position position="881"/>
    </location>
</feature>
<dbReference type="EMBL" id="KB933372">
    <property type="protein sequence ID" value="EON95815.1"/>
    <property type="molecule type" value="Genomic_DNA"/>
</dbReference>
<keyword evidence="2" id="KW-0597">Phosphoprotein</keyword>
<feature type="active site" description="Proton acceptor; for dehydratase activity" evidence="8">
    <location>
        <position position="716"/>
    </location>
</feature>
<dbReference type="Proteomes" id="UP000014074">
    <property type="component" value="Unassembled WGS sequence"/>
</dbReference>
<dbReference type="Pfam" id="PF02801">
    <property type="entry name" value="Ketoacyl-synt_C"/>
    <property type="match status" value="1"/>
</dbReference>
<proteinExistence type="predicted"/>
<evidence type="ECO:0000256" key="5">
    <source>
        <dbReference type="ARBA" id="ARBA00023002"/>
    </source>
</evidence>
<dbReference type="InterPro" id="IPR014043">
    <property type="entry name" value="Acyl_transferase_dom"/>
</dbReference>
<dbReference type="InterPro" id="IPR020807">
    <property type="entry name" value="PKS_DH"/>
</dbReference>
<dbReference type="KEGG" id="tmn:UCRPA7_8693"/>
<keyword evidence="6" id="KW-0511">Multifunctional enzyme</keyword>
<dbReference type="Gene3D" id="3.90.180.10">
    <property type="entry name" value="Medium-chain alcohol dehydrogenases, catalytic domain"/>
    <property type="match status" value="1"/>
</dbReference>
<evidence type="ECO:0000259" key="11">
    <source>
        <dbReference type="PROSITE" id="PS52019"/>
    </source>
</evidence>
<dbReference type="SUPFAM" id="SSF47336">
    <property type="entry name" value="ACP-like"/>
    <property type="match status" value="1"/>
</dbReference>
<accession>R8B939</accession>
<dbReference type="Pfam" id="PF08240">
    <property type="entry name" value="ADH_N"/>
    <property type="match status" value="1"/>
</dbReference>
<dbReference type="InterPro" id="IPR036736">
    <property type="entry name" value="ACP-like_sf"/>
</dbReference>